<dbReference type="InterPro" id="IPR012337">
    <property type="entry name" value="RNaseH-like_sf"/>
</dbReference>
<feature type="region of interest" description="Disordered" evidence="1">
    <location>
        <begin position="1"/>
        <end position="34"/>
    </location>
</feature>
<keyword evidence="3" id="KW-1185">Reference proteome</keyword>
<evidence type="ECO:0000256" key="1">
    <source>
        <dbReference type="SAM" id="MobiDB-lite"/>
    </source>
</evidence>
<dbReference type="SUPFAM" id="SSF53098">
    <property type="entry name" value="Ribonuclease H-like"/>
    <property type="match status" value="1"/>
</dbReference>
<feature type="compositionally biased region" description="Polar residues" evidence="1">
    <location>
        <begin position="14"/>
        <end position="30"/>
    </location>
</feature>
<dbReference type="Proteomes" id="UP001620626">
    <property type="component" value="Unassembled WGS sequence"/>
</dbReference>
<reference evidence="2 3" key="1">
    <citation type="submission" date="2024-10" db="EMBL/GenBank/DDBJ databases">
        <authorList>
            <person name="Kim D."/>
        </authorList>
    </citation>
    <scope>NUCLEOTIDE SEQUENCE [LARGE SCALE GENOMIC DNA]</scope>
    <source>
        <strain evidence="2">BH-2024</strain>
    </source>
</reference>
<evidence type="ECO:0000313" key="2">
    <source>
        <dbReference type="EMBL" id="KAL3080067.1"/>
    </source>
</evidence>
<gene>
    <name evidence="2" type="ORF">niasHT_034625</name>
</gene>
<name>A0ABD2ILN7_9BILA</name>
<sequence length="465" mass="52336">MADPPPPPDETGQLRLSQDTSFQTPLTSQENKIRKQRKINIGEKQWSRKPLKNTSKYSNLYEELLENGNESDYLICKICKKPVYKKNWRLISEHYKVHFVGNSVEKLKADYKHKITCAALKGKPFRFFETEEFHGIVTAFGQLCVAHANIGILCESRSVTPSPNGIAQAVRDRATGIDQQNEYKGLVERIKIFSLLRPFIIHFGEWSGSAKTRKAVTDYTHNLLIKKGAASSENVTQIGRTTDEGQNVISGGEERFLHVRCLCHILATIARRTTEPYHGSRLSAAEKRQLNQFSDQLKELSKFVTTAKNIPKIDDMAGSFLLESVCTRWLTNHIMSRAFHEGIEKIKEAVARHGDDSLKADFVALAVFKDDFEAYTGIFEAFSMAVAKLEAAKSPTINLVLPVLAQLELHLQRCSDNQMEEHSLQRTLARSALSCLARKIERSVNRKILGTRGKGLFSSQAAAEN</sequence>
<evidence type="ECO:0008006" key="4">
    <source>
        <dbReference type="Google" id="ProtNLM"/>
    </source>
</evidence>
<dbReference type="AlphaFoldDB" id="A0ABD2ILN7"/>
<comment type="caution">
    <text evidence="2">The sequence shown here is derived from an EMBL/GenBank/DDBJ whole genome shotgun (WGS) entry which is preliminary data.</text>
</comment>
<dbReference type="EMBL" id="JBICBT010001175">
    <property type="protein sequence ID" value="KAL3080067.1"/>
    <property type="molecule type" value="Genomic_DNA"/>
</dbReference>
<protein>
    <recommendedName>
        <fullName evidence="4">Transposase</fullName>
    </recommendedName>
</protein>
<accession>A0ABD2ILN7</accession>
<proteinExistence type="predicted"/>
<evidence type="ECO:0000313" key="3">
    <source>
        <dbReference type="Proteomes" id="UP001620626"/>
    </source>
</evidence>
<organism evidence="2 3">
    <name type="scientific">Heterodera trifolii</name>
    <dbReference type="NCBI Taxonomy" id="157864"/>
    <lineage>
        <taxon>Eukaryota</taxon>
        <taxon>Metazoa</taxon>
        <taxon>Ecdysozoa</taxon>
        <taxon>Nematoda</taxon>
        <taxon>Chromadorea</taxon>
        <taxon>Rhabditida</taxon>
        <taxon>Tylenchina</taxon>
        <taxon>Tylenchomorpha</taxon>
        <taxon>Tylenchoidea</taxon>
        <taxon>Heteroderidae</taxon>
        <taxon>Heteroderinae</taxon>
        <taxon>Heterodera</taxon>
    </lineage>
</organism>